<protein>
    <recommendedName>
        <fullName evidence="4">Zn(2)-C6 fungal-type domain-containing protein</fullName>
    </recommendedName>
</protein>
<evidence type="ECO:0000256" key="1">
    <source>
        <dbReference type="ARBA" id="ARBA00004123"/>
    </source>
</evidence>
<dbReference type="Pfam" id="PF11951">
    <property type="entry name" value="Fungal_trans_2"/>
    <property type="match status" value="1"/>
</dbReference>
<proteinExistence type="predicted"/>
<accession>A0A8K0T2I6</accession>
<dbReference type="SUPFAM" id="SSF57701">
    <property type="entry name" value="Zn2/Cys6 DNA-binding domain"/>
    <property type="match status" value="1"/>
</dbReference>
<dbReference type="PROSITE" id="PS50048">
    <property type="entry name" value="ZN2_CY6_FUNGAL_2"/>
    <property type="match status" value="1"/>
</dbReference>
<reference evidence="5" key="1">
    <citation type="journal article" date="2021" name="Nat. Commun.">
        <title>Genetic determinants of endophytism in the Arabidopsis root mycobiome.</title>
        <authorList>
            <person name="Mesny F."/>
            <person name="Miyauchi S."/>
            <person name="Thiergart T."/>
            <person name="Pickel B."/>
            <person name="Atanasova L."/>
            <person name="Karlsson M."/>
            <person name="Huettel B."/>
            <person name="Barry K.W."/>
            <person name="Haridas S."/>
            <person name="Chen C."/>
            <person name="Bauer D."/>
            <person name="Andreopoulos W."/>
            <person name="Pangilinan J."/>
            <person name="LaButti K."/>
            <person name="Riley R."/>
            <person name="Lipzen A."/>
            <person name="Clum A."/>
            <person name="Drula E."/>
            <person name="Henrissat B."/>
            <person name="Kohler A."/>
            <person name="Grigoriev I.V."/>
            <person name="Martin F.M."/>
            <person name="Hacquard S."/>
        </authorList>
    </citation>
    <scope>NUCLEOTIDE SEQUENCE</scope>
    <source>
        <strain evidence="5">MPI-CAGE-CH-0235</strain>
    </source>
</reference>
<dbReference type="InterPro" id="IPR001138">
    <property type="entry name" value="Zn2Cys6_DnaBD"/>
</dbReference>
<evidence type="ECO:0000256" key="3">
    <source>
        <dbReference type="SAM" id="MobiDB-lite"/>
    </source>
</evidence>
<sequence>MASAAHDSRQSGSSLSLPHDGGNEDPNQKKPNVRKRTKTGCLTCRKRRIKCDEGRPVCHNCIKSKRHCEGYIQRVVFKDMGVHHGAFGPPAVFPPGPSNPITSFVPQLRSSSQGPLPVIAPKPPTRNPPLQLHFHQPAEFEEPQAQPEFPASSGQFHYETSLVQPNPLLSSNYLPSSQQAEDLRHVGANLPSKSREQSSFANPAPIMISRNADGVNLDGTDLAGTENRTYQHDDGDDDDEDDSSLESEDEEYDPTYTAPPTTTKFLGSWSGISFRAAGAVPQTQTRVLTEYMNSLHTSDLREPRTRGIFMHFIAVTGPCMSMYERQEFEPSIQMQPAPGNAVGRSLWSFTLPSLSLQNPGLLYAMLALSSLQIAKLQGVPAMHAMKYYQRAIRRVARSVQSPLRRTLPATIAATLLLAYFEVWSSDHTKWCTHLFGARILFREIPLKDMSRLCLPTKRQHELEKLQEQNSVSAFFLGYDAVADGCMTDMNYPLLSMITGMDILPEDYNLRDDATYNLSYNATKNDIERYDNLRDLFWWYCKMDVYQSMLGGTRLLMEYGDWTQCPPRAPMSRIDAAYGTYDHLILLLGRVASFSSKDMARKIKANRNTSNLSSAGSPPPYLGMLPTQGTFPAPMGFSPPRYASPQSEPFDDIEPHIRLQTALDEWEAIRKAFEVFEKHLGADFQPEAKNNGYKSPFGPTLQYKNHAVAGIWMNFYMGLIHLFRSHPSMPPAAMQAAGLSARQTAGYAIKIGRIAAGLTGGCTNAAEISSLVGPAFIESAFCLFVAAVQYQEESQRRWVVQRMHEISRLTGWQSAKQIADGCESGWIKAAQLGRGPPYIRATGFTNVPTSVWNNPRRIDRKIHELDHGDDKRLVLAKSERAHYALGILGVEHDLEVLDLEDES</sequence>
<dbReference type="PANTHER" id="PTHR37534">
    <property type="entry name" value="TRANSCRIPTIONAL ACTIVATOR PROTEIN UGA3"/>
    <property type="match status" value="1"/>
</dbReference>
<dbReference type="AlphaFoldDB" id="A0A8K0T2I6"/>
<feature type="region of interest" description="Disordered" evidence="3">
    <location>
        <begin position="1"/>
        <end position="37"/>
    </location>
</feature>
<dbReference type="PROSITE" id="PS00463">
    <property type="entry name" value="ZN2_CY6_FUNGAL_1"/>
    <property type="match status" value="1"/>
</dbReference>
<feature type="compositionally biased region" description="Acidic residues" evidence="3">
    <location>
        <begin position="234"/>
        <end position="253"/>
    </location>
</feature>
<dbReference type="EMBL" id="JAGPNK010000001">
    <property type="protein sequence ID" value="KAH7328181.1"/>
    <property type="molecule type" value="Genomic_DNA"/>
</dbReference>
<dbReference type="PANTHER" id="PTHR37534:SF23">
    <property type="entry name" value="ZN(II)2CYS6 TRANSCRIPTION FACTOR (EUROFUNG)"/>
    <property type="match status" value="1"/>
</dbReference>
<dbReference type="SMART" id="SM00066">
    <property type="entry name" value="GAL4"/>
    <property type="match status" value="1"/>
</dbReference>
<evidence type="ECO:0000313" key="6">
    <source>
        <dbReference type="Proteomes" id="UP000813444"/>
    </source>
</evidence>
<feature type="domain" description="Zn(2)-C6 fungal-type" evidence="4">
    <location>
        <begin position="40"/>
        <end position="68"/>
    </location>
</feature>
<keyword evidence="2" id="KW-0539">Nucleus</keyword>
<dbReference type="InterPro" id="IPR021858">
    <property type="entry name" value="Fun_TF"/>
</dbReference>
<dbReference type="CDD" id="cd00067">
    <property type="entry name" value="GAL4"/>
    <property type="match status" value="1"/>
</dbReference>
<comment type="caution">
    <text evidence="5">The sequence shown here is derived from an EMBL/GenBank/DDBJ whole genome shotgun (WGS) entry which is preliminary data.</text>
</comment>
<evidence type="ECO:0000259" key="4">
    <source>
        <dbReference type="PROSITE" id="PS50048"/>
    </source>
</evidence>
<dbReference type="InterPro" id="IPR036864">
    <property type="entry name" value="Zn2-C6_fun-type_DNA-bd_sf"/>
</dbReference>
<dbReference type="GO" id="GO:0000976">
    <property type="term" value="F:transcription cis-regulatory region binding"/>
    <property type="evidence" value="ECO:0007669"/>
    <property type="project" value="TreeGrafter"/>
</dbReference>
<evidence type="ECO:0000313" key="5">
    <source>
        <dbReference type="EMBL" id="KAH7328181.1"/>
    </source>
</evidence>
<name>A0A8K0T2I6_9HYPO</name>
<gene>
    <name evidence="5" type="ORF">B0I35DRAFT_10834</name>
</gene>
<organism evidence="5 6">
    <name type="scientific">Stachybotrys elegans</name>
    <dbReference type="NCBI Taxonomy" id="80388"/>
    <lineage>
        <taxon>Eukaryota</taxon>
        <taxon>Fungi</taxon>
        <taxon>Dikarya</taxon>
        <taxon>Ascomycota</taxon>
        <taxon>Pezizomycotina</taxon>
        <taxon>Sordariomycetes</taxon>
        <taxon>Hypocreomycetidae</taxon>
        <taxon>Hypocreales</taxon>
        <taxon>Stachybotryaceae</taxon>
        <taxon>Stachybotrys</taxon>
    </lineage>
</organism>
<feature type="region of interest" description="Disordered" evidence="3">
    <location>
        <begin position="191"/>
        <end position="261"/>
    </location>
</feature>
<dbReference type="Gene3D" id="4.10.240.10">
    <property type="entry name" value="Zn(2)-C6 fungal-type DNA-binding domain"/>
    <property type="match status" value="1"/>
</dbReference>
<dbReference type="Proteomes" id="UP000813444">
    <property type="component" value="Unassembled WGS sequence"/>
</dbReference>
<comment type="subcellular location">
    <subcellularLocation>
        <location evidence="1">Nucleus</location>
    </subcellularLocation>
</comment>
<keyword evidence="6" id="KW-1185">Reference proteome</keyword>
<dbReference type="GO" id="GO:0045944">
    <property type="term" value="P:positive regulation of transcription by RNA polymerase II"/>
    <property type="evidence" value="ECO:0007669"/>
    <property type="project" value="TreeGrafter"/>
</dbReference>
<dbReference type="OrthoDB" id="5391043at2759"/>
<dbReference type="GO" id="GO:0005634">
    <property type="term" value="C:nucleus"/>
    <property type="evidence" value="ECO:0007669"/>
    <property type="project" value="UniProtKB-SubCell"/>
</dbReference>
<dbReference type="Pfam" id="PF00172">
    <property type="entry name" value="Zn_clus"/>
    <property type="match status" value="1"/>
</dbReference>
<evidence type="ECO:0000256" key="2">
    <source>
        <dbReference type="ARBA" id="ARBA00023242"/>
    </source>
</evidence>
<dbReference type="GO" id="GO:0000981">
    <property type="term" value="F:DNA-binding transcription factor activity, RNA polymerase II-specific"/>
    <property type="evidence" value="ECO:0007669"/>
    <property type="project" value="InterPro"/>
</dbReference>
<dbReference type="GO" id="GO:0008270">
    <property type="term" value="F:zinc ion binding"/>
    <property type="evidence" value="ECO:0007669"/>
    <property type="project" value="InterPro"/>
</dbReference>